<proteinExistence type="predicted"/>
<comment type="caution">
    <text evidence="1">The sequence shown here is derived from an EMBL/GenBank/DDBJ whole genome shotgun (WGS) entry which is preliminary data.</text>
</comment>
<gene>
    <name evidence="1" type="ORF">FNT36_11505</name>
</gene>
<dbReference type="AlphaFoldDB" id="A0A558BUC1"/>
<reference evidence="1 2" key="1">
    <citation type="submission" date="2019-07" db="EMBL/GenBank/DDBJ databases">
        <title>Hymenobacter sp. straun FUR1 Genome sequencing and assembly.</title>
        <authorList>
            <person name="Chhetri G."/>
        </authorList>
    </citation>
    <scope>NUCLEOTIDE SEQUENCE [LARGE SCALE GENOMIC DNA]</scope>
    <source>
        <strain evidence="1 2">Fur1</strain>
    </source>
</reference>
<organism evidence="1 2">
    <name type="scientific">Hymenobacter setariae</name>
    <dbReference type="NCBI Taxonomy" id="2594794"/>
    <lineage>
        <taxon>Bacteria</taxon>
        <taxon>Pseudomonadati</taxon>
        <taxon>Bacteroidota</taxon>
        <taxon>Cytophagia</taxon>
        <taxon>Cytophagales</taxon>
        <taxon>Hymenobacteraceae</taxon>
        <taxon>Hymenobacter</taxon>
    </lineage>
</organism>
<dbReference type="Proteomes" id="UP000317624">
    <property type="component" value="Unassembled WGS sequence"/>
</dbReference>
<dbReference type="OrthoDB" id="884069at2"/>
<name>A0A558BUC1_9BACT</name>
<evidence type="ECO:0000313" key="2">
    <source>
        <dbReference type="Proteomes" id="UP000317624"/>
    </source>
</evidence>
<keyword evidence="2" id="KW-1185">Reference proteome</keyword>
<dbReference type="RefSeq" id="WP_144847694.1">
    <property type="nucleotide sequence ID" value="NZ_VMRJ01000003.1"/>
</dbReference>
<evidence type="ECO:0000313" key="1">
    <source>
        <dbReference type="EMBL" id="TVT40118.1"/>
    </source>
</evidence>
<dbReference type="PROSITE" id="PS51257">
    <property type="entry name" value="PROKAR_LIPOPROTEIN"/>
    <property type="match status" value="1"/>
</dbReference>
<dbReference type="EMBL" id="VMRJ01000003">
    <property type="protein sequence ID" value="TVT40118.1"/>
    <property type="molecule type" value="Genomic_DNA"/>
</dbReference>
<protein>
    <submittedName>
        <fullName evidence="1">Uncharacterized protein</fullName>
    </submittedName>
</protein>
<accession>A0A558BUC1</accession>
<sequence>MLTPRLFGQFGYATLLLFASSCAIFHRHRDDAPVPPPVVVETVRTPDSPTPPKAARDLADAMTTVLHLPADKTGPLRQVLNSTVEQANAARQQYPAQSPQLTAELQRINAKSASQLRTLLGPAKYKELQTKQPQIQAEMQQRQ</sequence>